<sequence length="203" mass="22392">MGEVSPVGARLQCAWNAKVRHGYGMGWVLPRMFLYCINEPVQGGRAGGGFSGALRPCLTKSKEAILLQSRDWGEGRAGLYFFKWRIERGCGMNDKGLRGLYHCRKPLLPASLNLSPIPRGLSASPRISHRLTILHKHKDAFPNTNTHRPPRPSPSLAPPHKHLPGSRCLALPHQHTELESKGSIQLHLKDGRERLCSSCAAAT</sequence>
<feature type="region of interest" description="Disordered" evidence="1">
    <location>
        <begin position="140"/>
        <end position="165"/>
    </location>
</feature>
<dbReference type="AlphaFoldDB" id="A0A2J6T280"/>
<protein>
    <submittedName>
        <fullName evidence="2">Uncharacterized protein</fullName>
    </submittedName>
</protein>
<gene>
    <name evidence="2" type="ORF">K444DRAFT_47724</name>
</gene>
<name>A0A2J6T280_9HELO</name>
<evidence type="ECO:0000256" key="1">
    <source>
        <dbReference type="SAM" id="MobiDB-lite"/>
    </source>
</evidence>
<dbReference type="RefSeq" id="XP_024734038.1">
    <property type="nucleotide sequence ID" value="XM_024872948.1"/>
</dbReference>
<evidence type="ECO:0000313" key="2">
    <source>
        <dbReference type="EMBL" id="PMD57134.1"/>
    </source>
</evidence>
<keyword evidence="3" id="KW-1185">Reference proteome</keyword>
<evidence type="ECO:0000313" key="3">
    <source>
        <dbReference type="Proteomes" id="UP000235371"/>
    </source>
</evidence>
<proteinExistence type="predicted"/>
<dbReference type="Proteomes" id="UP000235371">
    <property type="component" value="Unassembled WGS sequence"/>
</dbReference>
<dbReference type="InParanoid" id="A0A2J6T280"/>
<dbReference type="EMBL" id="KZ613847">
    <property type="protein sequence ID" value="PMD57134.1"/>
    <property type="molecule type" value="Genomic_DNA"/>
</dbReference>
<accession>A0A2J6T280</accession>
<dbReference type="GeneID" id="36581028"/>
<organism evidence="2 3">
    <name type="scientific">Hyaloscypha bicolor E</name>
    <dbReference type="NCBI Taxonomy" id="1095630"/>
    <lineage>
        <taxon>Eukaryota</taxon>
        <taxon>Fungi</taxon>
        <taxon>Dikarya</taxon>
        <taxon>Ascomycota</taxon>
        <taxon>Pezizomycotina</taxon>
        <taxon>Leotiomycetes</taxon>
        <taxon>Helotiales</taxon>
        <taxon>Hyaloscyphaceae</taxon>
        <taxon>Hyaloscypha</taxon>
        <taxon>Hyaloscypha bicolor</taxon>
    </lineage>
</organism>
<reference evidence="2 3" key="1">
    <citation type="submission" date="2016-04" db="EMBL/GenBank/DDBJ databases">
        <title>A degradative enzymes factory behind the ericoid mycorrhizal symbiosis.</title>
        <authorList>
            <consortium name="DOE Joint Genome Institute"/>
            <person name="Martino E."/>
            <person name="Morin E."/>
            <person name="Grelet G."/>
            <person name="Kuo A."/>
            <person name="Kohler A."/>
            <person name="Daghino S."/>
            <person name="Barry K."/>
            <person name="Choi C."/>
            <person name="Cichocki N."/>
            <person name="Clum A."/>
            <person name="Copeland A."/>
            <person name="Hainaut M."/>
            <person name="Haridas S."/>
            <person name="Labutti K."/>
            <person name="Lindquist E."/>
            <person name="Lipzen A."/>
            <person name="Khouja H.-R."/>
            <person name="Murat C."/>
            <person name="Ohm R."/>
            <person name="Olson A."/>
            <person name="Spatafora J."/>
            <person name="Veneault-Fourrey C."/>
            <person name="Henrissat B."/>
            <person name="Grigoriev I."/>
            <person name="Martin F."/>
            <person name="Perotto S."/>
        </authorList>
    </citation>
    <scope>NUCLEOTIDE SEQUENCE [LARGE SCALE GENOMIC DNA]</scope>
    <source>
        <strain evidence="2 3">E</strain>
    </source>
</reference>